<gene>
    <name evidence="2" type="ORF">SAMN04488006_1665</name>
</gene>
<dbReference type="SUPFAM" id="SSF109854">
    <property type="entry name" value="DinB/YfiT-like putative metalloenzymes"/>
    <property type="match status" value="1"/>
</dbReference>
<dbReference type="EMBL" id="FOZP01000003">
    <property type="protein sequence ID" value="SFS49201.1"/>
    <property type="molecule type" value="Genomic_DNA"/>
</dbReference>
<organism evidence="2 3">
    <name type="scientific">Lutibacter maritimus</name>
    <dbReference type="NCBI Taxonomy" id="593133"/>
    <lineage>
        <taxon>Bacteria</taxon>
        <taxon>Pseudomonadati</taxon>
        <taxon>Bacteroidota</taxon>
        <taxon>Flavobacteriia</taxon>
        <taxon>Flavobacteriales</taxon>
        <taxon>Flavobacteriaceae</taxon>
        <taxon>Lutibacter</taxon>
    </lineage>
</organism>
<protein>
    <submittedName>
        <fullName evidence="2">DinB superfamily protein</fullName>
    </submittedName>
</protein>
<dbReference type="AlphaFoldDB" id="A0A1I6Q9Q1"/>
<proteinExistence type="predicted"/>
<evidence type="ECO:0000259" key="1">
    <source>
        <dbReference type="Pfam" id="PF12867"/>
    </source>
</evidence>
<accession>A0A1I6Q9Q1</accession>
<name>A0A1I6Q9Q1_9FLAO</name>
<reference evidence="3" key="1">
    <citation type="submission" date="2016-10" db="EMBL/GenBank/DDBJ databases">
        <authorList>
            <person name="Varghese N."/>
            <person name="Submissions S."/>
        </authorList>
    </citation>
    <scope>NUCLEOTIDE SEQUENCE [LARGE SCALE GENOMIC DNA]</scope>
    <source>
        <strain evidence="3">DSM 24450</strain>
    </source>
</reference>
<dbReference type="Proteomes" id="UP000199312">
    <property type="component" value="Unassembled WGS sequence"/>
</dbReference>
<dbReference type="RefSeq" id="WP_090224738.1">
    <property type="nucleotide sequence ID" value="NZ_FOZP01000003.1"/>
</dbReference>
<keyword evidence="3" id="KW-1185">Reference proteome</keyword>
<dbReference type="STRING" id="593133.SAMN04488006_1665"/>
<dbReference type="InterPro" id="IPR034660">
    <property type="entry name" value="DinB/YfiT-like"/>
</dbReference>
<feature type="domain" description="DinB-like" evidence="1">
    <location>
        <begin position="8"/>
        <end position="144"/>
    </location>
</feature>
<dbReference type="Pfam" id="PF12867">
    <property type="entry name" value="DinB_2"/>
    <property type="match status" value="1"/>
</dbReference>
<evidence type="ECO:0000313" key="3">
    <source>
        <dbReference type="Proteomes" id="UP000199312"/>
    </source>
</evidence>
<dbReference type="OrthoDB" id="4295522at2"/>
<dbReference type="Gene3D" id="1.20.120.450">
    <property type="entry name" value="dinb family like domain"/>
    <property type="match status" value="1"/>
</dbReference>
<evidence type="ECO:0000313" key="2">
    <source>
        <dbReference type="EMBL" id="SFS49201.1"/>
    </source>
</evidence>
<sequence>MNKNFDALKKSRILILKIIEGLSIDQLNKIPEGFKNNIAWNIAHLVVTQQLLCYKLAGLKCLISDEMITSFQKGTAPTYTISEAEFKEIKTQFLALPEKLSADYEKGIFTEYNEYTTSVAVTLKNINDALTFNLLHEGIHLGIILQLKKFV</sequence>
<dbReference type="InterPro" id="IPR024775">
    <property type="entry name" value="DinB-like"/>
</dbReference>